<dbReference type="InterPro" id="IPR046136">
    <property type="entry name" value="DUF6138"/>
</dbReference>
<organism evidence="1 2">
    <name type="scientific">Brevibacillus fortis</name>
    <dbReference type="NCBI Taxonomy" id="2126352"/>
    <lineage>
        <taxon>Bacteria</taxon>
        <taxon>Bacillati</taxon>
        <taxon>Bacillota</taxon>
        <taxon>Bacilli</taxon>
        <taxon>Bacillales</taxon>
        <taxon>Paenibacillaceae</taxon>
        <taxon>Brevibacillus</taxon>
    </lineage>
</organism>
<name>A0A2P7VJZ3_9BACL</name>
<dbReference type="Proteomes" id="UP000240419">
    <property type="component" value="Unassembled WGS sequence"/>
</dbReference>
<evidence type="ECO:0000313" key="1">
    <source>
        <dbReference type="EMBL" id="PSJ99494.1"/>
    </source>
</evidence>
<gene>
    <name evidence="1" type="ORF">C7R93_02070</name>
</gene>
<dbReference type="RefSeq" id="WP_106837244.1">
    <property type="nucleotide sequence ID" value="NZ_JBCNIW010000028.1"/>
</dbReference>
<proteinExistence type="predicted"/>
<dbReference type="Pfam" id="PF19635">
    <property type="entry name" value="DUF6138"/>
    <property type="match status" value="1"/>
</dbReference>
<protein>
    <submittedName>
        <fullName evidence="1">Uncharacterized protein</fullName>
    </submittedName>
</protein>
<reference evidence="1 2" key="1">
    <citation type="submission" date="2018-03" db="EMBL/GenBank/DDBJ databases">
        <title>Brevisbacillus phylogenomics.</title>
        <authorList>
            <person name="Dunlap C."/>
        </authorList>
    </citation>
    <scope>NUCLEOTIDE SEQUENCE [LARGE SCALE GENOMIC DNA]</scope>
    <source>
        <strain evidence="1 2">NRRL NRS-1210</strain>
    </source>
</reference>
<accession>A0A2P7VJZ3</accession>
<dbReference type="AlphaFoldDB" id="A0A2P7VJZ3"/>
<sequence>MNQAAEAFLNDVWTSIQDIYQKESQRISDIKDWSRLQAGIKDYLRMAWRKGKLNWANGKIHVDIHEPFKWSDDSYKYDAGSYMEELTEEILKQEFFPALCERMDSLFHSNDYDPHFFDYRFELVFEFEWKQSMQCHSHHFVNERKLESLKQELDHFIETKIMSELPVRPHEKDDFFFAHCLVNLDLLEQKQEVVEPLIQRLSDKLRSNKERSDSWTYHYTLALRGWVEERFLEKYFDRTGHYGMDWVLKPEQDRQEPKIEDLDFFLFVALKMGNREPDTRKKYLDLAVQLGSKQAMDYVKRGSGRFENGYKSSLIQASANDVLQAIDIRIVSEEEAAYGEAIDFINSLLREGFPKGYKLKLKSSEKHYLPLKKLAKSGLHQFFANASRYPALFPKLAEYAELAMEEFAWYGDVEPSEKSVMPGTYAVFALGLSSSDYFPLVQRYMQLVDTEHQSAQDDYAIPFMEAHGVTVEIMPVLVSLLLGSGEGAKPLKNIAIDREELVDALIAELAAMEDYHRETVIYRIFGGNKKLAQAVKKESSSLKDKLAQLLALVG</sequence>
<comment type="caution">
    <text evidence="1">The sequence shown here is derived from an EMBL/GenBank/DDBJ whole genome shotgun (WGS) entry which is preliminary data.</text>
</comment>
<evidence type="ECO:0000313" key="2">
    <source>
        <dbReference type="Proteomes" id="UP000240419"/>
    </source>
</evidence>
<keyword evidence="2" id="KW-1185">Reference proteome</keyword>
<dbReference type="EMBL" id="PXZM01000003">
    <property type="protein sequence ID" value="PSJ99494.1"/>
    <property type="molecule type" value="Genomic_DNA"/>
</dbReference>
<dbReference type="OrthoDB" id="1089802at2"/>